<proteinExistence type="predicted"/>
<comment type="caution">
    <text evidence="2">The sequence shown here is derived from an EMBL/GenBank/DDBJ whole genome shotgun (WGS) entry which is preliminary data.</text>
</comment>
<dbReference type="GO" id="GO:0003677">
    <property type="term" value="F:DNA binding"/>
    <property type="evidence" value="ECO:0007669"/>
    <property type="project" value="InterPro"/>
</dbReference>
<name>A0A0F9CP53_9ZZZZ</name>
<dbReference type="AlphaFoldDB" id="A0A0F9CP53"/>
<organism evidence="2">
    <name type="scientific">marine sediment metagenome</name>
    <dbReference type="NCBI Taxonomy" id="412755"/>
    <lineage>
        <taxon>unclassified sequences</taxon>
        <taxon>metagenomes</taxon>
        <taxon>ecological metagenomes</taxon>
    </lineage>
</organism>
<dbReference type="Pfam" id="PF00196">
    <property type="entry name" value="GerE"/>
    <property type="match status" value="1"/>
</dbReference>
<feature type="domain" description="HTH luxR-type" evidence="1">
    <location>
        <begin position="16"/>
        <end position="50"/>
    </location>
</feature>
<evidence type="ECO:0000313" key="2">
    <source>
        <dbReference type="EMBL" id="KKL07446.1"/>
    </source>
</evidence>
<dbReference type="InterPro" id="IPR000792">
    <property type="entry name" value="Tscrpt_reg_LuxR_C"/>
</dbReference>
<dbReference type="InterPro" id="IPR036388">
    <property type="entry name" value="WH-like_DNA-bd_sf"/>
</dbReference>
<protein>
    <recommendedName>
        <fullName evidence="1">HTH luxR-type domain-containing protein</fullName>
    </recommendedName>
</protein>
<evidence type="ECO:0000259" key="1">
    <source>
        <dbReference type="Pfam" id="PF00196"/>
    </source>
</evidence>
<gene>
    <name evidence="2" type="ORF">LCGC14_2585940</name>
</gene>
<dbReference type="EMBL" id="LAZR01043289">
    <property type="protein sequence ID" value="KKL07446.1"/>
    <property type="molecule type" value="Genomic_DNA"/>
</dbReference>
<dbReference type="GO" id="GO:0006355">
    <property type="term" value="P:regulation of DNA-templated transcription"/>
    <property type="evidence" value="ECO:0007669"/>
    <property type="project" value="InterPro"/>
</dbReference>
<accession>A0A0F9CP53</accession>
<dbReference type="SUPFAM" id="SSF46894">
    <property type="entry name" value="C-terminal effector domain of the bipartite response regulators"/>
    <property type="match status" value="1"/>
</dbReference>
<reference evidence="2" key="1">
    <citation type="journal article" date="2015" name="Nature">
        <title>Complex archaea that bridge the gap between prokaryotes and eukaryotes.</title>
        <authorList>
            <person name="Spang A."/>
            <person name="Saw J.H."/>
            <person name="Jorgensen S.L."/>
            <person name="Zaremba-Niedzwiedzka K."/>
            <person name="Martijn J."/>
            <person name="Lind A.E."/>
            <person name="van Eijk R."/>
            <person name="Schleper C."/>
            <person name="Guy L."/>
            <person name="Ettema T.J."/>
        </authorList>
    </citation>
    <scope>NUCLEOTIDE SEQUENCE</scope>
</reference>
<dbReference type="Gene3D" id="1.10.10.10">
    <property type="entry name" value="Winged helix-like DNA-binding domain superfamily/Winged helix DNA-binding domain"/>
    <property type="match status" value="1"/>
</dbReference>
<sequence length="155" mass="17625">MQELRFIGNNMSSIQQLNPRHYKILEFYLRGWTNKQIADNLNITQCNVSVVTRGQSFQHEVTMRREKLEELSNQSIVSSDQEVTDAIREGTKSAVDRILGCIHSDDENVAIRASTEILDRGGFPKVSKIESKSLSVVMNAEDLVKLKEAMLLDRD</sequence>
<dbReference type="InterPro" id="IPR016032">
    <property type="entry name" value="Sig_transdc_resp-reg_C-effctor"/>
</dbReference>